<dbReference type="STRING" id="1714354.BLL40_08330"/>
<gene>
    <name evidence="1" type="ORF">BLL40_08330</name>
</gene>
<organism evidence="1 2">
    <name type="scientific">Domibacillus mangrovi</name>
    <dbReference type="NCBI Taxonomy" id="1714354"/>
    <lineage>
        <taxon>Bacteria</taxon>
        <taxon>Bacillati</taxon>
        <taxon>Bacillota</taxon>
        <taxon>Bacilli</taxon>
        <taxon>Bacillales</taxon>
        <taxon>Bacillaceae</taxon>
        <taxon>Domibacillus</taxon>
    </lineage>
</organism>
<accession>A0A1Q5P3I5</accession>
<protein>
    <recommendedName>
        <fullName evidence="3">HNH endonuclease</fullName>
    </recommendedName>
</protein>
<sequence>MVVFRGFGKVVNSVVGGTAKGGVKIISKAVSTKHEDFGQYIEDVGNSVIEASKGAVDSVTQFTDGAVRGAYGAVKKDESLKRQGWDDIKDSTGRTIKGIGSSINYTVKSAGITVSGLKNKDKEKVLQGVKNLGKVAAVTTFAVGIIDVVDGADMIQAEEIDTRNDHLNGVEHAETEIPFEQKTIELPNGDLQTGAFPVFESKFSAVLAEEMYLESDYTQFNIANETLYESIQENPSLARELGLSYYDVQGLANGVTPEGYVWHHNEQPGVLQLVDHEAHQNTGHTGGRELWGGGSEYR</sequence>
<proteinExistence type="predicted"/>
<dbReference type="RefSeq" id="WP_073711457.1">
    <property type="nucleotide sequence ID" value="NZ_MRWQ01000006.1"/>
</dbReference>
<dbReference type="OrthoDB" id="2186822at2"/>
<keyword evidence="2" id="KW-1185">Reference proteome</keyword>
<comment type="caution">
    <text evidence="1">The sequence shown here is derived from an EMBL/GenBank/DDBJ whole genome shotgun (WGS) entry which is preliminary data.</text>
</comment>
<reference evidence="1 2" key="1">
    <citation type="submission" date="2016-12" db="EMBL/GenBank/DDBJ databases">
        <title>Domibacillus sp. SAOS 44 whole genome sequencing.</title>
        <authorList>
            <person name="Verma A."/>
            <person name="Krishnamurthi S."/>
        </authorList>
    </citation>
    <scope>NUCLEOTIDE SEQUENCE [LARGE SCALE GENOMIC DNA]</scope>
    <source>
        <strain evidence="1 2">SAOS 44</strain>
    </source>
</reference>
<dbReference type="EMBL" id="MRWQ01000006">
    <property type="protein sequence ID" value="OKL36733.1"/>
    <property type="molecule type" value="Genomic_DNA"/>
</dbReference>
<dbReference type="AlphaFoldDB" id="A0A1Q5P3I5"/>
<dbReference type="Pfam" id="PF12639">
    <property type="entry name" value="Colicin-DNase"/>
    <property type="match status" value="1"/>
</dbReference>
<dbReference type="Proteomes" id="UP000186524">
    <property type="component" value="Unassembled WGS sequence"/>
</dbReference>
<evidence type="ECO:0000313" key="2">
    <source>
        <dbReference type="Proteomes" id="UP000186524"/>
    </source>
</evidence>
<evidence type="ECO:0000313" key="1">
    <source>
        <dbReference type="EMBL" id="OKL36733.1"/>
    </source>
</evidence>
<name>A0A1Q5P3I5_9BACI</name>
<evidence type="ECO:0008006" key="3">
    <source>
        <dbReference type="Google" id="ProtNLM"/>
    </source>
</evidence>